<dbReference type="PRINTS" id="PR02051">
    <property type="entry name" value="PROTEINF175"/>
</dbReference>
<dbReference type="GO" id="GO:0005634">
    <property type="term" value="C:nucleus"/>
    <property type="evidence" value="ECO:0007669"/>
    <property type="project" value="TreeGrafter"/>
</dbReference>
<gene>
    <name evidence="2" type="ORF">Slati_1653200</name>
</gene>
<name>A0AAW2XAZ3_9LAMI</name>
<proteinExistence type="predicted"/>
<dbReference type="InterPro" id="IPR023241">
    <property type="entry name" value="FAM175_plant"/>
</dbReference>
<dbReference type="AlphaFoldDB" id="A0AAW2XAZ3"/>
<accession>A0AAW2XAZ3</accession>
<feature type="region of interest" description="Disordered" evidence="1">
    <location>
        <begin position="74"/>
        <end position="104"/>
    </location>
</feature>
<evidence type="ECO:0000313" key="2">
    <source>
        <dbReference type="EMBL" id="KAL0450968.1"/>
    </source>
</evidence>
<reference evidence="2" key="1">
    <citation type="submission" date="2020-06" db="EMBL/GenBank/DDBJ databases">
        <authorList>
            <person name="Li T."/>
            <person name="Hu X."/>
            <person name="Zhang T."/>
            <person name="Song X."/>
            <person name="Zhang H."/>
            <person name="Dai N."/>
            <person name="Sheng W."/>
            <person name="Hou X."/>
            <person name="Wei L."/>
        </authorList>
    </citation>
    <scope>NUCLEOTIDE SEQUENCE</scope>
    <source>
        <strain evidence="2">KEN1</strain>
        <tissue evidence="2">Leaf</tissue>
    </source>
</reference>
<dbReference type="PANTHER" id="PTHR31728">
    <property type="entry name" value="ABRAXAS FAMILY MEMBER"/>
    <property type="match status" value="1"/>
</dbReference>
<reference evidence="2" key="2">
    <citation type="journal article" date="2024" name="Plant">
        <title>Genomic evolution and insights into agronomic trait innovations of Sesamum species.</title>
        <authorList>
            <person name="Miao H."/>
            <person name="Wang L."/>
            <person name="Qu L."/>
            <person name="Liu H."/>
            <person name="Sun Y."/>
            <person name="Le M."/>
            <person name="Wang Q."/>
            <person name="Wei S."/>
            <person name="Zheng Y."/>
            <person name="Lin W."/>
            <person name="Duan Y."/>
            <person name="Cao H."/>
            <person name="Xiong S."/>
            <person name="Wang X."/>
            <person name="Wei L."/>
            <person name="Li C."/>
            <person name="Ma Q."/>
            <person name="Ju M."/>
            <person name="Zhao R."/>
            <person name="Li G."/>
            <person name="Mu C."/>
            <person name="Tian Q."/>
            <person name="Mei H."/>
            <person name="Zhang T."/>
            <person name="Gao T."/>
            <person name="Zhang H."/>
        </authorList>
    </citation>
    <scope>NUCLEOTIDE SEQUENCE</scope>
    <source>
        <strain evidence="2">KEN1</strain>
    </source>
</reference>
<evidence type="ECO:0000256" key="1">
    <source>
        <dbReference type="SAM" id="MobiDB-lite"/>
    </source>
</evidence>
<dbReference type="InterPro" id="IPR023238">
    <property type="entry name" value="FAM175"/>
</dbReference>
<dbReference type="PANTHER" id="PTHR31728:SF5">
    <property type="entry name" value="OS07G0540200 PROTEIN"/>
    <property type="match status" value="1"/>
</dbReference>
<comment type="caution">
    <text evidence="2">The sequence shown here is derived from an EMBL/GenBank/DDBJ whole genome shotgun (WGS) entry which is preliminary data.</text>
</comment>
<dbReference type="EMBL" id="JACGWN010000005">
    <property type="protein sequence ID" value="KAL0450968.1"/>
    <property type="molecule type" value="Genomic_DNA"/>
</dbReference>
<dbReference type="PRINTS" id="PR02054">
    <property type="entry name" value="FAM175PLANT"/>
</dbReference>
<feature type="compositionally biased region" description="Pro residues" evidence="1">
    <location>
        <begin position="76"/>
        <end position="85"/>
    </location>
</feature>
<dbReference type="GO" id="GO:0031593">
    <property type="term" value="F:polyubiquitin modification-dependent protein binding"/>
    <property type="evidence" value="ECO:0007669"/>
    <property type="project" value="TreeGrafter"/>
</dbReference>
<protein>
    <submittedName>
        <fullName evidence="2">Uncharacterized protein</fullName>
    </submittedName>
</protein>
<sequence length="104" mass="10852">MDDFPIDKIQISGATLASLLHRSSSSAGDLHGYLFGHATLSTPNPLSDHPTTTTTTSLLFVTITSFLSLPSHLHLPLPPHPPPQTLLPSSAGFPPAGKPLSAPP</sequence>
<organism evidence="2">
    <name type="scientific">Sesamum latifolium</name>
    <dbReference type="NCBI Taxonomy" id="2727402"/>
    <lineage>
        <taxon>Eukaryota</taxon>
        <taxon>Viridiplantae</taxon>
        <taxon>Streptophyta</taxon>
        <taxon>Embryophyta</taxon>
        <taxon>Tracheophyta</taxon>
        <taxon>Spermatophyta</taxon>
        <taxon>Magnoliopsida</taxon>
        <taxon>eudicotyledons</taxon>
        <taxon>Gunneridae</taxon>
        <taxon>Pentapetalae</taxon>
        <taxon>asterids</taxon>
        <taxon>lamiids</taxon>
        <taxon>Lamiales</taxon>
        <taxon>Pedaliaceae</taxon>
        <taxon>Sesamum</taxon>
    </lineage>
</organism>